<organism evidence="10 11">
    <name type="scientific">Friedmanniomyces simplex</name>
    <dbReference type="NCBI Taxonomy" id="329884"/>
    <lineage>
        <taxon>Eukaryota</taxon>
        <taxon>Fungi</taxon>
        <taxon>Dikarya</taxon>
        <taxon>Ascomycota</taxon>
        <taxon>Pezizomycotina</taxon>
        <taxon>Dothideomycetes</taxon>
        <taxon>Dothideomycetidae</taxon>
        <taxon>Mycosphaerellales</taxon>
        <taxon>Teratosphaeriaceae</taxon>
        <taxon>Friedmanniomyces</taxon>
    </lineage>
</organism>
<dbReference type="PROSITE" id="PS00108">
    <property type="entry name" value="PROTEIN_KINASE_ST"/>
    <property type="match status" value="1"/>
</dbReference>
<dbReference type="InterPro" id="IPR011009">
    <property type="entry name" value="Kinase-like_dom_sf"/>
</dbReference>
<feature type="region of interest" description="Disordered" evidence="8">
    <location>
        <begin position="916"/>
        <end position="980"/>
    </location>
</feature>
<dbReference type="InterPro" id="IPR017441">
    <property type="entry name" value="Protein_kinase_ATP_BS"/>
</dbReference>
<feature type="region of interest" description="Disordered" evidence="8">
    <location>
        <begin position="492"/>
        <end position="696"/>
    </location>
</feature>
<dbReference type="GO" id="GO:0005524">
    <property type="term" value="F:ATP binding"/>
    <property type="evidence" value="ECO:0007669"/>
    <property type="project" value="UniProtKB-UniRule"/>
</dbReference>
<gene>
    <name evidence="10" type="ORF">B0A55_12728</name>
</gene>
<proteinExistence type="inferred from homology"/>
<dbReference type="EMBL" id="NAJQ01001423">
    <property type="protein sequence ID" value="TKA59236.1"/>
    <property type="molecule type" value="Genomic_DNA"/>
</dbReference>
<evidence type="ECO:0000256" key="6">
    <source>
        <dbReference type="ARBA" id="ARBA00048539"/>
    </source>
</evidence>
<feature type="binding site" evidence="7">
    <location>
        <position position="737"/>
    </location>
    <ligand>
        <name>ATP</name>
        <dbReference type="ChEBI" id="CHEBI:30616"/>
    </ligand>
</feature>
<evidence type="ECO:0000259" key="9">
    <source>
        <dbReference type="PROSITE" id="PS50011"/>
    </source>
</evidence>
<dbReference type="InterPro" id="IPR000719">
    <property type="entry name" value="Prot_kinase_dom"/>
</dbReference>
<accession>A0A4U0WBN4</accession>
<dbReference type="PANTHER" id="PTHR43033">
    <property type="entry name" value="TRNA(ILE)-LYSIDINE SYNTHASE-RELATED"/>
    <property type="match status" value="1"/>
</dbReference>
<dbReference type="InterPro" id="IPR012094">
    <property type="entry name" value="tRNA_Ile_lys_synt"/>
</dbReference>
<feature type="compositionally biased region" description="Low complexity" evidence="8">
    <location>
        <begin position="519"/>
        <end position="534"/>
    </location>
</feature>
<dbReference type="SUPFAM" id="SSF56112">
    <property type="entry name" value="Protein kinase-like (PK-like)"/>
    <property type="match status" value="1"/>
</dbReference>
<feature type="compositionally biased region" description="Polar residues" evidence="8">
    <location>
        <begin position="585"/>
        <end position="594"/>
    </location>
</feature>
<reference evidence="10 11" key="1">
    <citation type="submission" date="2017-03" db="EMBL/GenBank/DDBJ databases">
        <title>Genomes of endolithic fungi from Antarctica.</title>
        <authorList>
            <person name="Coleine C."/>
            <person name="Masonjones S."/>
            <person name="Stajich J.E."/>
        </authorList>
    </citation>
    <scope>NUCLEOTIDE SEQUENCE [LARGE SCALE GENOMIC DNA]</scope>
    <source>
        <strain evidence="10 11">CCFEE 5184</strain>
    </source>
</reference>
<comment type="catalytic activity">
    <reaction evidence="6">
        <text>cytidine(34) in tRNA(Ile2) + L-lysine + ATP = lysidine(34) in tRNA(Ile2) + AMP + diphosphate + H(+)</text>
        <dbReference type="Rhea" id="RHEA:43744"/>
        <dbReference type="Rhea" id="RHEA-COMP:10625"/>
        <dbReference type="Rhea" id="RHEA-COMP:10670"/>
        <dbReference type="ChEBI" id="CHEBI:15378"/>
        <dbReference type="ChEBI" id="CHEBI:30616"/>
        <dbReference type="ChEBI" id="CHEBI:32551"/>
        <dbReference type="ChEBI" id="CHEBI:33019"/>
        <dbReference type="ChEBI" id="CHEBI:82748"/>
        <dbReference type="ChEBI" id="CHEBI:83665"/>
        <dbReference type="ChEBI" id="CHEBI:456215"/>
        <dbReference type="EC" id="6.3.4.19"/>
    </reaction>
</comment>
<feature type="compositionally biased region" description="Basic residues" evidence="8">
    <location>
        <begin position="653"/>
        <end position="669"/>
    </location>
</feature>
<dbReference type="PROSITE" id="PS00107">
    <property type="entry name" value="PROTEIN_KINASE_ATP"/>
    <property type="match status" value="1"/>
</dbReference>
<evidence type="ECO:0000313" key="11">
    <source>
        <dbReference type="Proteomes" id="UP000309340"/>
    </source>
</evidence>
<dbReference type="InterPro" id="IPR012795">
    <property type="entry name" value="tRNA_Ile_lys_synt_N"/>
</dbReference>
<keyword evidence="5 7" id="KW-0067">ATP-binding</keyword>
<keyword evidence="2" id="KW-0436">Ligase</keyword>
<keyword evidence="3" id="KW-0819">tRNA processing</keyword>
<evidence type="ECO:0000256" key="8">
    <source>
        <dbReference type="SAM" id="MobiDB-lite"/>
    </source>
</evidence>
<dbReference type="NCBIfam" id="TIGR02432">
    <property type="entry name" value="lysidine_TilS_N"/>
    <property type="match status" value="1"/>
</dbReference>
<dbReference type="InterPro" id="IPR014729">
    <property type="entry name" value="Rossmann-like_a/b/a_fold"/>
</dbReference>
<dbReference type="PANTHER" id="PTHR43033:SF1">
    <property type="entry name" value="TRNA(ILE)-LYSIDINE SYNTHASE-RELATED"/>
    <property type="match status" value="1"/>
</dbReference>
<dbReference type="SMART" id="SM00220">
    <property type="entry name" value="S_TKc"/>
    <property type="match status" value="1"/>
</dbReference>
<dbReference type="PROSITE" id="PS50011">
    <property type="entry name" value="PROTEIN_KINASE_DOM"/>
    <property type="match status" value="1"/>
</dbReference>
<dbReference type="Pfam" id="PF00069">
    <property type="entry name" value="Pkinase"/>
    <property type="match status" value="1"/>
</dbReference>
<name>A0A4U0WBN4_9PEZI</name>
<evidence type="ECO:0000256" key="3">
    <source>
        <dbReference type="ARBA" id="ARBA00022694"/>
    </source>
</evidence>
<evidence type="ECO:0000256" key="1">
    <source>
        <dbReference type="ARBA" id="ARBA00013267"/>
    </source>
</evidence>
<dbReference type="Proteomes" id="UP000309340">
    <property type="component" value="Unassembled WGS sequence"/>
</dbReference>
<dbReference type="InterPro" id="IPR011063">
    <property type="entry name" value="TilS/TtcA_N"/>
</dbReference>
<dbReference type="GO" id="GO:0008033">
    <property type="term" value="P:tRNA processing"/>
    <property type="evidence" value="ECO:0007669"/>
    <property type="project" value="UniProtKB-KW"/>
</dbReference>
<protein>
    <recommendedName>
        <fullName evidence="1">tRNA(Ile)-lysidine synthetase</fullName>
        <ecNumber evidence="1">6.3.4.19</ecNumber>
    </recommendedName>
</protein>
<evidence type="ECO:0000256" key="2">
    <source>
        <dbReference type="ARBA" id="ARBA00022598"/>
    </source>
</evidence>
<dbReference type="GO" id="GO:0032267">
    <property type="term" value="F:tRNA(Ile)-lysidine synthase activity"/>
    <property type="evidence" value="ECO:0007669"/>
    <property type="project" value="UniProtKB-EC"/>
</dbReference>
<dbReference type="AlphaFoldDB" id="A0A4U0WBN4"/>
<dbReference type="Gene3D" id="1.10.510.10">
    <property type="entry name" value="Transferase(Phosphotransferase) domain 1"/>
    <property type="match status" value="2"/>
</dbReference>
<dbReference type="GO" id="GO:0004672">
    <property type="term" value="F:protein kinase activity"/>
    <property type="evidence" value="ECO:0007669"/>
    <property type="project" value="InterPro"/>
</dbReference>
<dbReference type="CDD" id="cd01992">
    <property type="entry name" value="TilS_N"/>
    <property type="match status" value="1"/>
</dbReference>
<sequence>MHVSAPLYNRSAAIADQFKRSLERLWKKEGSRPRLGLAVSGGVDSMALASLCSENAQVINRQTPLVGFIVDHKLREGSTQEARNVAEELRRLRIEPRVLTLDWKHHGNPSTVEHLEHLARKLRFQAIGRACSEYGIESLLVAHHADDQAETVLMRIVGKYFGSGLRGIGCSRPIPECQGIYGVDQSGSPRLVKSREPETTNDAHEMLIEDGGVSVLRPLLSFTKEELTEYCKAAKVRWFEDRTNADPKFALRNTIRHLQKNDRLPVALRRKRLVAVAVRATKLEAEAESSAQDEYDRMGVSLDVRTGIATFDCSTSTNNVTPTATIGRNVHTALLRKLLSLVAPTDEIKSLDAYHIAGCIWPETEIDEDQSGLKEPLQVASVTLTPPGAGGGVWTMNIGVGAGKRKISEFADHLESSTMAAPSAAADTHGVRFASMDEEIAPDENLQHVRTLTGHDARERDDLNPEAAKELQQLRTTLQNNIQSSRMQHHTFEPVSLPGSQPASRVPSGTTTPSRGFLPAGSGAASPRRSPPSSNVHSPPLTPAATQSRDGKGSLGTIPALRHAAPDVMTPQRYRFGDRDPTVGYANSGQSNVPLDTIPNAPTLPRSSASSASGTSLQALDGKRASIFGGNKRPNDESSLTVNEKESHSSKSNLKRFFKFGSDHKHKDKHAASSNNGGSRDGSSKHAGGSSQSNVPFADDHGLVSKYGKFGKMLGSGAGGSVRLMKRTGDGTVFAVKQFRDRHAYESEKDYNKKVTAEFCIGSTLHHGNVIETIDIVHEKGKWYEVMEYAPYDLFATVMTGKMGREETYCSTLQILAGVCYLHSMGMAHRDLKLDNVVINEHGIMKLIDFGSAVIFRYPFENDVVLATGVVGSDPYLAPEVYDQSRYDPRPTDVWLFVSTPDPDQEKLLDDHRRSLTGEESQKRQAQSAPASRNASVDATNGEPHRHHHHHHHDNTTAASKSESVSRQNTQSDPNNQPVIKGPLRLLRLLPRETRHIIGRMLELDPKRRADMEEILEDPWVQNSLVCRQEENGVIFKAPNHAHTLQPSNPQPTK</sequence>
<dbReference type="OrthoDB" id="6513151at2759"/>
<keyword evidence="11" id="KW-1185">Reference proteome</keyword>
<evidence type="ECO:0000256" key="4">
    <source>
        <dbReference type="ARBA" id="ARBA00022741"/>
    </source>
</evidence>
<dbReference type="SUPFAM" id="SSF52402">
    <property type="entry name" value="Adenine nucleotide alpha hydrolases-like"/>
    <property type="match status" value="1"/>
</dbReference>
<dbReference type="STRING" id="329884.A0A4U0WBN4"/>
<comment type="caution">
    <text evidence="10">The sequence shown here is derived from an EMBL/GenBank/DDBJ whole genome shotgun (WGS) entry which is preliminary data.</text>
</comment>
<keyword evidence="4 7" id="KW-0547">Nucleotide-binding</keyword>
<evidence type="ECO:0000313" key="10">
    <source>
        <dbReference type="EMBL" id="TKA59236.1"/>
    </source>
</evidence>
<feature type="compositionally biased region" description="Polar residues" evidence="8">
    <location>
        <begin position="498"/>
        <end position="514"/>
    </location>
</feature>
<dbReference type="InterPro" id="IPR008271">
    <property type="entry name" value="Ser/Thr_kinase_AS"/>
</dbReference>
<feature type="compositionally biased region" description="Polar residues" evidence="8">
    <location>
        <begin position="924"/>
        <end position="939"/>
    </location>
</feature>
<evidence type="ECO:0000256" key="7">
    <source>
        <dbReference type="PROSITE-ProRule" id="PRU10141"/>
    </source>
</evidence>
<dbReference type="HAMAP" id="MF_01161">
    <property type="entry name" value="tRNA_Ile_lys_synt"/>
    <property type="match status" value="1"/>
</dbReference>
<dbReference type="Pfam" id="PF01171">
    <property type="entry name" value="ATP_bind_3"/>
    <property type="match status" value="1"/>
</dbReference>
<dbReference type="Gene3D" id="3.40.50.620">
    <property type="entry name" value="HUPs"/>
    <property type="match status" value="1"/>
</dbReference>
<feature type="compositionally biased region" description="Polar residues" evidence="8">
    <location>
        <begin position="956"/>
        <end position="978"/>
    </location>
</feature>
<dbReference type="EC" id="6.3.4.19" evidence="1"/>
<feature type="domain" description="Protein kinase" evidence="9">
    <location>
        <begin position="708"/>
        <end position="1021"/>
    </location>
</feature>
<evidence type="ECO:0000256" key="5">
    <source>
        <dbReference type="ARBA" id="ARBA00022840"/>
    </source>
</evidence>